<keyword evidence="2" id="KW-0732">Signal</keyword>
<organism evidence="4 5">
    <name type="scientific">Glossina palpalis gambiensis</name>
    <dbReference type="NCBI Taxonomy" id="67801"/>
    <lineage>
        <taxon>Eukaryota</taxon>
        <taxon>Metazoa</taxon>
        <taxon>Ecdysozoa</taxon>
        <taxon>Arthropoda</taxon>
        <taxon>Hexapoda</taxon>
        <taxon>Insecta</taxon>
        <taxon>Pterygota</taxon>
        <taxon>Neoptera</taxon>
        <taxon>Endopterygota</taxon>
        <taxon>Diptera</taxon>
        <taxon>Brachycera</taxon>
        <taxon>Muscomorpha</taxon>
        <taxon>Hippoboscoidea</taxon>
        <taxon>Glossinidae</taxon>
        <taxon>Glossina</taxon>
    </lineage>
</organism>
<dbReference type="EnsemblMetazoa" id="GPPI029745-RA">
    <property type="protein sequence ID" value="GPPI029745-PA"/>
    <property type="gene ID" value="GPPI029745"/>
</dbReference>
<sequence>MKFYLALALITLFAVAVTALPAGDEPGTNLETLEQDLTLVDADQVTGELKRDKRVTCNIGEWACVAHCNAKSKKSGYCSRGVCYCTS</sequence>
<dbReference type="VEuPathDB" id="VectorBase:GPPI029745"/>
<protein>
    <recommendedName>
        <fullName evidence="3">Invertebrate defensins family profile domain-containing protein</fullName>
    </recommendedName>
</protein>
<dbReference type="Proteomes" id="UP000092460">
    <property type="component" value="Unassembled WGS sequence"/>
</dbReference>
<keyword evidence="1" id="KW-1015">Disulfide bond</keyword>
<evidence type="ECO:0000313" key="4">
    <source>
        <dbReference type="EnsemblMetazoa" id="GPPI029745-PA"/>
    </source>
</evidence>
<reference evidence="4" key="2">
    <citation type="submission" date="2020-05" db="UniProtKB">
        <authorList>
            <consortium name="EnsemblMetazoa"/>
        </authorList>
    </citation>
    <scope>IDENTIFICATION</scope>
    <source>
        <strain evidence="4">IAEA</strain>
    </source>
</reference>
<dbReference type="GO" id="GO:0050830">
    <property type="term" value="P:defense response to Gram-positive bacterium"/>
    <property type="evidence" value="ECO:0007669"/>
    <property type="project" value="UniProtKB-ARBA"/>
</dbReference>
<feature type="signal peptide" evidence="2">
    <location>
        <begin position="1"/>
        <end position="19"/>
    </location>
</feature>
<accession>A0A1B0BGZ3</accession>
<dbReference type="EMBL" id="JXJN01014089">
    <property type="status" value="NOT_ANNOTATED_CDS"/>
    <property type="molecule type" value="Genomic_DNA"/>
</dbReference>
<evidence type="ECO:0000313" key="5">
    <source>
        <dbReference type="Proteomes" id="UP000092460"/>
    </source>
</evidence>
<dbReference type="AlphaFoldDB" id="A0A1B0BGZ3"/>
<keyword evidence="5" id="KW-1185">Reference proteome</keyword>
<dbReference type="InterPro" id="IPR036574">
    <property type="entry name" value="Scorpion_toxin-like_sf"/>
</dbReference>
<feature type="domain" description="Invertebrate defensins family profile" evidence="3">
    <location>
        <begin position="54"/>
        <end position="87"/>
    </location>
</feature>
<dbReference type="PROSITE" id="PS51378">
    <property type="entry name" value="INVERT_DEFENSINS"/>
    <property type="match status" value="1"/>
</dbReference>
<proteinExistence type="predicted"/>
<dbReference type="Pfam" id="PF01097">
    <property type="entry name" value="Defensin_2"/>
    <property type="match status" value="1"/>
</dbReference>
<dbReference type="Gene3D" id="3.30.30.10">
    <property type="entry name" value="Knottin, scorpion toxin-like"/>
    <property type="match status" value="1"/>
</dbReference>
<evidence type="ECO:0000259" key="3">
    <source>
        <dbReference type="PROSITE" id="PS51378"/>
    </source>
</evidence>
<name>A0A1B0BGZ3_9MUSC</name>
<dbReference type="GO" id="GO:0005576">
    <property type="term" value="C:extracellular region"/>
    <property type="evidence" value="ECO:0007669"/>
    <property type="project" value="UniProtKB-ARBA"/>
</dbReference>
<reference evidence="5" key="1">
    <citation type="submission" date="2015-01" db="EMBL/GenBank/DDBJ databases">
        <authorList>
            <person name="Aksoy S."/>
            <person name="Warren W."/>
            <person name="Wilson R.K."/>
        </authorList>
    </citation>
    <scope>NUCLEOTIDE SEQUENCE [LARGE SCALE GENOMIC DNA]</scope>
    <source>
        <strain evidence="5">IAEA</strain>
    </source>
</reference>
<evidence type="ECO:0000256" key="1">
    <source>
        <dbReference type="ARBA" id="ARBA00023157"/>
    </source>
</evidence>
<dbReference type="InterPro" id="IPR001542">
    <property type="entry name" value="Defensin_invertebrate/fungal"/>
</dbReference>
<feature type="chain" id="PRO_5008404860" description="Invertebrate defensins family profile domain-containing protein" evidence="2">
    <location>
        <begin position="20"/>
        <end position="87"/>
    </location>
</feature>
<evidence type="ECO:0000256" key="2">
    <source>
        <dbReference type="SAM" id="SignalP"/>
    </source>
</evidence>
<dbReference type="SMR" id="A0A1B0BGZ3"/>